<dbReference type="InterPro" id="IPR035979">
    <property type="entry name" value="RBD_domain_sf"/>
</dbReference>
<feature type="region of interest" description="Disordered" evidence="5">
    <location>
        <begin position="416"/>
        <end position="444"/>
    </location>
</feature>
<sequence length="544" mass="59874">MEECASGVASSLMINRIFVGGLSTSVTAADLEKTFLSLGRVHNMEFVRSNGRSFAFMDFEPNSDKALAKLFAVYNGCTWKGGKLRLEKAKEHYLAHLKREWAEDVKVNGPPDLDVVKSSDHSDKSGCLSQENANLRIFFPKLRKVKTLSYKGTGKHKYSFQRVVVPSLPIHFCDCEEHCGPSETANETYICALNSAAYEKERSIMTGVMNKLLEKEENEVLASGVKSIATQAIIVNASEDDIKPKQTEEAQETDADFVTNIGVGESDDMLMQLLSKKAHSVDQVQESRTGIPQPFTEGLSQKKACSLKRQKITTTVTSEVTSSQATSPTVVGTEDEFASILTRSEDLKDDKVNKILAEDSAGKNQAENATTTVISATSNTWIQKSSWRDLVGESDSSTFSISHVLPRISSIAPTVPNAKDSVTKPFAARKKRKREPDGEGSTDVKVKQNTRLEKIISHSLPGVPGNIDRRKATTTDTTDEEHQNNLQQGRSIPKINIGEVCTFMRSAESEKEWLKAKATISGYLKKKGGDTNASKEPKLKPSRR</sequence>
<feature type="compositionally biased region" description="Basic and acidic residues" evidence="5">
    <location>
        <begin position="434"/>
        <end position="444"/>
    </location>
</feature>
<feature type="region of interest" description="Disordered" evidence="5">
    <location>
        <begin position="521"/>
        <end position="544"/>
    </location>
</feature>
<keyword evidence="2 4" id="KW-0694">RNA-binding</keyword>
<protein>
    <recommendedName>
        <fullName evidence="6">RRM domain-containing protein</fullName>
    </recommendedName>
</protein>
<comment type="subcellular location">
    <subcellularLocation>
        <location evidence="1">Nucleus</location>
        <location evidence="1">Nucleolus</location>
    </subcellularLocation>
</comment>
<evidence type="ECO:0000256" key="1">
    <source>
        <dbReference type="ARBA" id="ARBA00004604"/>
    </source>
</evidence>
<reference evidence="7 8" key="1">
    <citation type="journal article" date="2019" name="Nat. Plants">
        <title>Genome sequencing of Musa balbisiana reveals subgenome evolution and function divergence in polyploid bananas.</title>
        <authorList>
            <person name="Yao X."/>
        </authorList>
    </citation>
    <scope>NUCLEOTIDE SEQUENCE [LARGE SCALE GENOMIC DNA]</scope>
    <source>
        <strain evidence="8">cv. DH-PKW</strain>
        <tissue evidence="7">Leaves</tissue>
    </source>
</reference>
<evidence type="ECO:0000256" key="4">
    <source>
        <dbReference type="PROSITE-ProRule" id="PRU00176"/>
    </source>
</evidence>
<evidence type="ECO:0000259" key="6">
    <source>
        <dbReference type="PROSITE" id="PS50102"/>
    </source>
</evidence>
<evidence type="ECO:0000313" key="8">
    <source>
        <dbReference type="Proteomes" id="UP000317650"/>
    </source>
</evidence>
<evidence type="ECO:0000256" key="5">
    <source>
        <dbReference type="SAM" id="MobiDB-lite"/>
    </source>
</evidence>
<comment type="caution">
    <text evidence="7">The sequence shown here is derived from an EMBL/GenBank/DDBJ whole genome shotgun (WGS) entry which is preliminary data.</text>
</comment>
<dbReference type="PROSITE" id="PS50102">
    <property type="entry name" value="RRM"/>
    <property type="match status" value="1"/>
</dbReference>
<dbReference type="GO" id="GO:0003723">
    <property type="term" value="F:RNA binding"/>
    <property type="evidence" value="ECO:0007669"/>
    <property type="project" value="UniProtKB-UniRule"/>
</dbReference>
<dbReference type="Pfam" id="PF00076">
    <property type="entry name" value="RRM_1"/>
    <property type="match status" value="1"/>
</dbReference>
<dbReference type="InterPro" id="IPR034138">
    <property type="entry name" value="NOP8_RRM"/>
</dbReference>
<dbReference type="CDD" id="cd12226">
    <property type="entry name" value="RRM_NOL8"/>
    <property type="match status" value="1"/>
</dbReference>
<dbReference type="SMART" id="SM00360">
    <property type="entry name" value="RRM"/>
    <property type="match status" value="1"/>
</dbReference>
<name>A0A4S8JF28_MUSBA</name>
<dbReference type="GO" id="GO:0005730">
    <property type="term" value="C:nucleolus"/>
    <property type="evidence" value="ECO:0007669"/>
    <property type="project" value="UniProtKB-SubCell"/>
</dbReference>
<keyword evidence="3" id="KW-0539">Nucleus</keyword>
<dbReference type="InterPro" id="IPR012677">
    <property type="entry name" value="Nucleotide-bd_a/b_plait_sf"/>
</dbReference>
<evidence type="ECO:0000256" key="3">
    <source>
        <dbReference type="ARBA" id="ARBA00023242"/>
    </source>
</evidence>
<dbReference type="PANTHER" id="PTHR23099:SF0">
    <property type="entry name" value="GERM CELL NUCLEAR ACIDIC PROTEIN"/>
    <property type="match status" value="1"/>
</dbReference>
<feature type="region of interest" description="Disordered" evidence="5">
    <location>
        <begin position="459"/>
        <end position="491"/>
    </location>
</feature>
<feature type="domain" description="RRM" evidence="6">
    <location>
        <begin position="15"/>
        <end position="91"/>
    </location>
</feature>
<keyword evidence="8" id="KW-1185">Reference proteome</keyword>
<dbReference type="Gene3D" id="3.30.70.330">
    <property type="match status" value="1"/>
</dbReference>
<dbReference type="STRING" id="52838.A0A4S8JF28"/>
<dbReference type="EMBL" id="PYDT01000005">
    <property type="protein sequence ID" value="THU60523.1"/>
    <property type="molecule type" value="Genomic_DNA"/>
</dbReference>
<accession>A0A4S8JF28</accession>
<dbReference type="AlphaFoldDB" id="A0A4S8JF28"/>
<dbReference type="SUPFAM" id="SSF54928">
    <property type="entry name" value="RNA-binding domain, RBD"/>
    <property type="match status" value="1"/>
</dbReference>
<feature type="compositionally biased region" description="Basic and acidic residues" evidence="5">
    <location>
        <begin position="527"/>
        <end position="544"/>
    </location>
</feature>
<dbReference type="InterPro" id="IPR000504">
    <property type="entry name" value="RRM_dom"/>
</dbReference>
<evidence type="ECO:0000313" key="7">
    <source>
        <dbReference type="EMBL" id="THU60523.1"/>
    </source>
</evidence>
<evidence type="ECO:0000256" key="2">
    <source>
        <dbReference type="ARBA" id="ARBA00022884"/>
    </source>
</evidence>
<organism evidence="7 8">
    <name type="scientific">Musa balbisiana</name>
    <name type="common">Banana</name>
    <dbReference type="NCBI Taxonomy" id="52838"/>
    <lineage>
        <taxon>Eukaryota</taxon>
        <taxon>Viridiplantae</taxon>
        <taxon>Streptophyta</taxon>
        <taxon>Embryophyta</taxon>
        <taxon>Tracheophyta</taxon>
        <taxon>Spermatophyta</taxon>
        <taxon>Magnoliopsida</taxon>
        <taxon>Liliopsida</taxon>
        <taxon>Zingiberales</taxon>
        <taxon>Musaceae</taxon>
        <taxon>Musa</taxon>
    </lineage>
</organism>
<dbReference type="PANTHER" id="PTHR23099">
    <property type="entry name" value="TRANSCRIPTIONAL REGULATOR"/>
    <property type="match status" value="1"/>
</dbReference>
<dbReference type="Proteomes" id="UP000317650">
    <property type="component" value="Chromosome 7"/>
</dbReference>
<proteinExistence type="predicted"/>
<gene>
    <name evidence="7" type="ORF">C4D60_Mb07t13690</name>
</gene>